<dbReference type="CDD" id="cd00093">
    <property type="entry name" value="HTH_XRE"/>
    <property type="match status" value="1"/>
</dbReference>
<dbReference type="SUPFAM" id="SSF47413">
    <property type="entry name" value="lambda repressor-like DNA-binding domains"/>
    <property type="match status" value="1"/>
</dbReference>
<dbReference type="GO" id="GO:0003677">
    <property type="term" value="F:DNA binding"/>
    <property type="evidence" value="ECO:0007669"/>
    <property type="project" value="InterPro"/>
</dbReference>
<proteinExistence type="predicted"/>
<protein>
    <submittedName>
        <fullName evidence="2">Transcriptional regulator</fullName>
    </submittedName>
</protein>
<dbReference type="SMART" id="SM00530">
    <property type="entry name" value="HTH_XRE"/>
    <property type="match status" value="1"/>
</dbReference>
<dbReference type="Pfam" id="PF01381">
    <property type="entry name" value="HTH_3"/>
    <property type="match status" value="1"/>
</dbReference>
<feature type="domain" description="HTH cro/C1-type" evidence="1">
    <location>
        <begin position="55"/>
        <end position="108"/>
    </location>
</feature>
<gene>
    <name evidence="2" type="ORF">C798_07260</name>
</gene>
<evidence type="ECO:0000259" key="1">
    <source>
        <dbReference type="PROSITE" id="PS50943"/>
    </source>
</evidence>
<reference evidence="2 3" key="1">
    <citation type="journal article" date="2012" name="J. Bacteriol.">
        <title>Genome sequence of the pathogenic Herbaspirillum seropedicae strain Os34, isolated from rice roots.</title>
        <authorList>
            <person name="Ye W."/>
            <person name="Ye S."/>
            <person name="Liu J."/>
            <person name="Chang S."/>
            <person name="Chen M."/>
            <person name="Zhu B."/>
            <person name="Guo L."/>
            <person name="An Q."/>
        </authorList>
    </citation>
    <scope>NUCLEOTIDE SEQUENCE [LARGE SCALE GENOMIC DNA]</scope>
    <source>
        <strain evidence="2 3">Os34</strain>
    </source>
</reference>
<dbReference type="PROSITE" id="PS50943">
    <property type="entry name" value="HTH_CROC1"/>
    <property type="match status" value="1"/>
</dbReference>
<name>A0A6M3ZND5_9BURK</name>
<sequence length="110" mass="12309">MNAPTNIQIIHGADGKPAFVVIPYADYLKEHPAEDEQYVPHEVVAMMVDHQWTAIRSWREHLDLTQQEVAARLGISQSAYAQQESSRNLRPSSLKRIAAALGVSIAQLDF</sequence>
<dbReference type="RefSeq" id="WP_017454030.1">
    <property type="nucleotide sequence ID" value="NZ_CP008956.1"/>
</dbReference>
<evidence type="ECO:0000313" key="2">
    <source>
        <dbReference type="EMBL" id="QJQ00036.1"/>
    </source>
</evidence>
<dbReference type="InterPro" id="IPR001387">
    <property type="entry name" value="Cro/C1-type_HTH"/>
</dbReference>
<dbReference type="InterPro" id="IPR010982">
    <property type="entry name" value="Lambda_DNA-bd_dom_sf"/>
</dbReference>
<accession>A0A6M3ZND5</accession>
<organism evidence="2 3">
    <name type="scientific">Herbaspirillum rubrisubalbicans Os34</name>
    <dbReference type="NCBI Taxonomy" id="1235827"/>
    <lineage>
        <taxon>Bacteria</taxon>
        <taxon>Pseudomonadati</taxon>
        <taxon>Pseudomonadota</taxon>
        <taxon>Betaproteobacteria</taxon>
        <taxon>Burkholderiales</taxon>
        <taxon>Oxalobacteraceae</taxon>
        <taxon>Herbaspirillum</taxon>
    </lineage>
</organism>
<dbReference type="EMBL" id="CP008956">
    <property type="protein sequence ID" value="QJQ00036.1"/>
    <property type="molecule type" value="Genomic_DNA"/>
</dbReference>
<dbReference type="Proteomes" id="UP000501648">
    <property type="component" value="Chromosome"/>
</dbReference>
<dbReference type="AlphaFoldDB" id="A0A6M3ZND5"/>
<dbReference type="Gene3D" id="1.10.260.40">
    <property type="entry name" value="lambda repressor-like DNA-binding domains"/>
    <property type="match status" value="1"/>
</dbReference>
<evidence type="ECO:0000313" key="3">
    <source>
        <dbReference type="Proteomes" id="UP000501648"/>
    </source>
</evidence>